<accession>X1F772</accession>
<reference evidence="2" key="1">
    <citation type="journal article" date="2014" name="Front. Microbiol.">
        <title>High frequency of phylogenetically diverse reductive dehalogenase-homologous genes in deep subseafloor sedimentary metagenomes.</title>
        <authorList>
            <person name="Kawai M."/>
            <person name="Futagami T."/>
            <person name="Toyoda A."/>
            <person name="Takaki Y."/>
            <person name="Nishi S."/>
            <person name="Hori S."/>
            <person name="Arai W."/>
            <person name="Tsubouchi T."/>
            <person name="Morono Y."/>
            <person name="Uchiyama I."/>
            <person name="Ito T."/>
            <person name="Fujiyama A."/>
            <person name="Inagaki F."/>
            <person name="Takami H."/>
        </authorList>
    </citation>
    <scope>NUCLEOTIDE SEQUENCE</scope>
    <source>
        <strain evidence="2">Expedition CK06-06</strain>
    </source>
</reference>
<feature type="compositionally biased region" description="Basic and acidic residues" evidence="1">
    <location>
        <begin position="156"/>
        <end position="168"/>
    </location>
</feature>
<feature type="region of interest" description="Disordered" evidence="1">
    <location>
        <begin position="156"/>
        <end position="185"/>
    </location>
</feature>
<sequence length="185" mass="19832">MDSQMLMYYSMLNSGGASGDSMLPLILMQLEQKKGNNGEGDSNGNGGMNSEVLDVMLYRPMGERILANFASKISKMNATQRNKLLASLSLDRLSTQQKGKFGETLLLASRGGMMELLGEPLAAASSSNSETKGNGNVGGQTLGNARKSVIEQAKELEVEEGKDKEKNVENTSKANTALHRDVIVT</sequence>
<feature type="region of interest" description="Disordered" evidence="1">
    <location>
        <begin position="122"/>
        <end position="143"/>
    </location>
</feature>
<name>X1F772_9ZZZZ</name>
<gene>
    <name evidence="2" type="ORF">S03H2_00113</name>
</gene>
<dbReference type="AlphaFoldDB" id="X1F772"/>
<comment type="caution">
    <text evidence="2">The sequence shown here is derived from an EMBL/GenBank/DDBJ whole genome shotgun (WGS) entry which is preliminary data.</text>
</comment>
<feature type="compositionally biased region" description="Polar residues" evidence="1">
    <location>
        <begin position="124"/>
        <end position="134"/>
    </location>
</feature>
<dbReference type="EMBL" id="BARU01000008">
    <property type="protein sequence ID" value="GAH25244.1"/>
    <property type="molecule type" value="Genomic_DNA"/>
</dbReference>
<proteinExistence type="predicted"/>
<organism evidence="2">
    <name type="scientific">marine sediment metagenome</name>
    <dbReference type="NCBI Taxonomy" id="412755"/>
    <lineage>
        <taxon>unclassified sequences</taxon>
        <taxon>metagenomes</taxon>
        <taxon>ecological metagenomes</taxon>
    </lineage>
</organism>
<protein>
    <submittedName>
        <fullName evidence="2">Uncharacterized protein</fullName>
    </submittedName>
</protein>
<evidence type="ECO:0000313" key="2">
    <source>
        <dbReference type="EMBL" id="GAH25244.1"/>
    </source>
</evidence>
<evidence type="ECO:0000256" key="1">
    <source>
        <dbReference type="SAM" id="MobiDB-lite"/>
    </source>
</evidence>